<dbReference type="GO" id="GO:0006935">
    <property type="term" value="P:chemotaxis"/>
    <property type="evidence" value="ECO:0007669"/>
    <property type="project" value="UniProtKB-KW"/>
</dbReference>
<evidence type="ECO:0000256" key="10">
    <source>
        <dbReference type="ARBA" id="ARBA00023225"/>
    </source>
</evidence>
<protein>
    <recommendedName>
        <fullName evidence="3">Flagellar FliJ protein</fullName>
    </recommendedName>
</protein>
<keyword evidence="12" id="KW-0282">Flagellum</keyword>
<evidence type="ECO:0000313" key="13">
    <source>
        <dbReference type="Proteomes" id="UP001302494"/>
    </source>
</evidence>
<evidence type="ECO:0000256" key="3">
    <source>
        <dbReference type="ARBA" id="ARBA00020392"/>
    </source>
</evidence>
<dbReference type="InterPro" id="IPR012823">
    <property type="entry name" value="Flagell_FliJ"/>
</dbReference>
<dbReference type="EMBL" id="CP116968">
    <property type="protein sequence ID" value="WNM62763.1"/>
    <property type="molecule type" value="Genomic_DNA"/>
</dbReference>
<keyword evidence="11" id="KW-0175">Coiled coil</keyword>
<dbReference type="GO" id="GO:0071973">
    <property type="term" value="P:bacterial-type flagellum-dependent cell motility"/>
    <property type="evidence" value="ECO:0007669"/>
    <property type="project" value="InterPro"/>
</dbReference>
<dbReference type="RefSeq" id="WP_312746717.1">
    <property type="nucleotide sequence ID" value="NZ_CP116968.1"/>
</dbReference>
<keyword evidence="13" id="KW-1185">Reference proteome</keyword>
<dbReference type="KEGG" id="nneo:PQG83_03165"/>
<evidence type="ECO:0000256" key="8">
    <source>
        <dbReference type="ARBA" id="ARBA00022927"/>
    </source>
</evidence>
<keyword evidence="6" id="KW-0145">Chemotaxis</keyword>
<proteinExistence type="inferred from homology"/>
<evidence type="ECO:0000256" key="11">
    <source>
        <dbReference type="SAM" id="Coils"/>
    </source>
</evidence>
<evidence type="ECO:0000256" key="1">
    <source>
        <dbReference type="ARBA" id="ARBA00004413"/>
    </source>
</evidence>
<evidence type="ECO:0000256" key="6">
    <source>
        <dbReference type="ARBA" id="ARBA00022500"/>
    </source>
</evidence>
<evidence type="ECO:0000256" key="7">
    <source>
        <dbReference type="ARBA" id="ARBA00022795"/>
    </source>
</evidence>
<gene>
    <name evidence="12" type="ORF">PQG83_03165</name>
</gene>
<keyword evidence="7" id="KW-1005">Bacterial flagellum biogenesis</keyword>
<evidence type="ECO:0000256" key="4">
    <source>
        <dbReference type="ARBA" id="ARBA00022448"/>
    </source>
</evidence>
<keyword evidence="4" id="KW-0813">Transport</keyword>
<dbReference type="InterPro" id="IPR053716">
    <property type="entry name" value="Flag_assembly_chemotaxis_eff"/>
</dbReference>
<comment type="similarity">
    <text evidence="2">Belongs to the FliJ family.</text>
</comment>
<keyword evidence="10" id="KW-1006">Bacterial flagellum protein export</keyword>
<keyword evidence="12" id="KW-0966">Cell projection</keyword>
<comment type="subcellular location">
    <subcellularLocation>
        <location evidence="1">Cell membrane</location>
        <topology evidence="1">Peripheral membrane protein</topology>
        <orientation evidence="1">Cytoplasmic side</orientation>
    </subcellularLocation>
</comment>
<dbReference type="Proteomes" id="UP001302494">
    <property type="component" value="Chromosome"/>
</dbReference>
<dbReference type="GO" id="GO:0009288">
    <property type="term" value="C:bacterial-type flagellum"/>
    <property type="evidence" value="ECO:0007669"/>
    <property type="project" value="InterPro"/>
</dbReference>
<keyword evidence="5" id="KW-1003">Cell membrane</keyword>
<keyword evidence="8" id="KW-0653">Protein transport</keyword>
<feature type="coiled-coil region" evidence="11">
    <location>
        <begin position="69"/>
        <end position="103"/>
    </location>
</feature>
<dbReference type="Pfam" id="PF02050">
    <property type="entry name" value="FliJ"/>
    <property type="match status" value="1"/>
</dbReference>
<dbReference type="Gene3D" id="1.10.287.1700">
    <property type="match status" value="1"/>
</dbReference>
<evidence type="ECO:0000256" key="9">
    <source>
        <dbReference type="ARBA" id="ARBA00023136"/>
    </source>
</evidence>
<dbReference type="GO" id="GO:0005886">
    <property type="term" value="C:plasma membrane"/>
    <property type="evidence" value="ECO:0007669"/>
    <property type="project" value="UniProtKB-SubCell"/>
</dbReference>
<keyword evidence="12" id="KW-0969">Cilium</keyword>
<accession>A0AA96GP33</accession>
<name>A0AA96GP33_9BACT</name>
<dbReference type="GO" id="GO:0015031">
    <property type="term" value="P:protein transport"/>
    <property type="evidence" value="ECO:0007669"/>
    <property type="project" value="UniProtKB-KW"/>
</dbReference>
<dbReference type="GO" id="GO:0044781">
    <property type="term" value="P:bacterial-type flagellum organization"/>
    <property type="evidence" value="ECO:0007669"/>
    <property type="project" value="UniProtKB-KW"/>
</dbReference>
<dbReference type="AlphaFoldDB" id="A0AA96GP33"/>
<sequence>MNWTTLLRFRKQVEDLAREEVVLAEWEKSQIVSKRDDLMVEIEVVASELDQRIRGGIDTMIAEQRYQWLDQISTAIEHQSQQIQMAETKLVELRATLKKAHHARRVVELVIAKKEEEVMQKVATQEQQMQEDVTAHAYATSQLEEMIQ</sequence>
<evidence type="ECO:0000256" key="5">
    <source>
        <dbReference type="ARBA" id="ARBA00022475"/>
    </source>
</evidence>
<evidence type="ECO:0000256" key="2">
    <source>
        <dbReference type="ARBA" id="ARBA00010004"/>
    </source>
</evidence>
<organism evidence="12 13">
    <name type="scientific">Candidatus Nitrospira neomarina</name>
    <dbReference type="NCBI Taxonomy" id="3020899"/>
    <lineage>
        <taxon>Bacteria</taxon>
        <taxon>Pseudomonadati</taxon>
        <taxon>Nitrospirota</taxon>
        <taxon>Nitrospiria</taxon>
        <taxon>Nitrospirales</taxon>
        <taxon>Nitrospiraceae</taxon>
        <taxon>Nitrospira</taxon>
    </lineage>
</organism>
<keyword evidence="9" id="KW-0472">Membrane</keyword>
<evidence type="ECO:0000313" key="12">
    <source>
        <dbReference type="EMBL" id="WNM62763.1"/>
    </source>
</evidence>
<reference evidence="12 13" key="1">
    <citation type="submission" date="2023-01" db="EMBL/GenBank/DDBJ databases">
        <title>Cultivation and genomic characterization of new, ubiquitous marine nitrite-oxidizing bacteria from the Nitrospirales.</title>
        <authorList>
            <person name="Mueller A.J."/>
            <person name="Daebeler A."/>
            <person name="Herbold C.W."/>
            <person name="Kirkegaard R.H."/>
            <person name="Daims H."/>
        </authorList>
    </citation>
    <scope>NUCLEOTIDE SEQUENCE [LARGE SCALE GENOMIC DNA]</scope>
    <source>
        <strain evidence="12 13">DK</strain>
    </source>
</reference>